<dbReference type="Proteomes" id="UP000092713">
    <property type="component" value="Unassembled WGS sequence"/>
</dbReference>
<accession>A0A1A7C1H1</accession>
<sequence>MKRKPASTADTSMGQHAMRLVYLCASLSPALAGLPHLMEYVWNYMMSASRATSK</sequence>
<dbReference type="EMBL" id="LOCQ01000058">
    <property type="protein sequence ID" value="OBV38168.1"/>
    <property type="molecule type" value="Genomic_DNA"/>
</dbReference>
<keyword evidence="2" id="KW-1185">Reference proteome</keyword>
<dbReference type="RefSeq" id="WP_171898979.1">
    <property type="nucleotide sequence ID" value="NZ_LOCQ01000058.1"/>
</dbReference>
<comment type="caution">
    <text evidence="1">The sequence shown here is derived from an EMBL/GenBank/DDBJ whole genome shotgun (WGS) entry which is preliminary data.</text>
</comment>
<organism evidence="1 2">
    <name type="scientific">Janthinobacterium psychrotolerans</name>
    <dbReference type="NCBI Taxonomy" id="1747903"/>
    <lineage>
        <taxon>Bacteria</taxon>
        <taxon>Pseudomonadati</taxon>
        <taxon>Pseudomonadota</taxon>
        <taxon>Betaproteobacteria</taxon>
        <taxon>Burkholderiales</taxon>
        <taxon>Oxalobacteraceae</taxon>
        <taxon>Janthinobacterium</taxon>
    </lineage>
</organism>
<evidence type="ECO:0000313" key="2">
    <source>
        <dbReference type="Proteomes" id="UP000092713"/>
    </source>
</evidence>
<proteinExistence type="predicted"/>
<gene>
    <name evidence="1" type="ORF">ASR47_1005122</name>
</gene>
<protein>
    <submittedName>
        <fullName evidence="1">Uncharacterized protein</fullName>
    </submittedName>
</protein>
<name>A0A1A7C1H1_9BURK</name>
<evidence type="ECO:0000313" key="1">
    <source>
        <dbReference type="EMBL" id="OBV38168.1"/>
    </source>
</evidence>
<dbReference type="AlphaFoldDB" id="A0A1A7C1H1"/>
<reference evidence="1 2" key="1">
    <citation type="submission" date="2016-04" db="EMBL/GenBank/DDBJ databases">
        <title>Draft genome sequence of Janthinobacterium psychrotolerans sp. nov., isolated from freshwater sediments in Denmark.</title>
        <authorList>
            <person name="Gong X."/>
            <person name="Skrivergaard S."/>
            <person name="Korsgaard B.S."/>
            <person name="Schreiber L."/>
            <person name="Marshall I.P."/>
            <person name="Finster K."/>
            <person name="Schramm A."/>
        </authorList>
    </citation>
    <scope>NUCLEOTIDE SEQUENCE [LARGE SCALE GENOMIC DNA]</scope>
    <source>
        <strain evidence="1 2">S3-2</strain>
    </source>
</reference>